<dbReference type="NCBIfam" id="TIGR00687">
    <property type="entry name" value="pyridox_kin"/>
    <property type="match status" value="1"/>
</dbReference>
<keyword evidence="2 7" id="KW-0808">Transferase</keyword>
<protein>
    <recommendedName>
        <fullName evidence="1">pyridoxal kinase</fullName>
        <ecNumber evidence="1">2.7.1.35</ecNumber>
    </recommendedName>
</protein>
<accession>A0ABR9CMH7</accession>
<dbReference type="PANTHER" id="PTHR10534">
    <property type="entry name" value="PYRIDOXAL KINASE"/>
    <property type="match status" value="1"/>
</dbReference>
<organism evidence="7 8">
    <name type="scientific">Roseibium litorale</name>
    <dbReference type="NCBI Taxonomy" id="2803841"/>
    <lineage>
        <taxon>Bacteria</taxon>
        <taxon>Pseudomonadati</taxon>
        <taxon>Pseudomonadota</taxon>
        <taxon>Alphaproteobacteria</taxon>
        <taxon>Hyphomicrobiales</taxon>
        <taxon>Stappiaceae</taxon>
        <taxon>Roseibium</taxon>
    </lineage>
</organism>
<dbReference type="InterPro" id="IPR004625">
    <property type="entry name" value="PyrdxlKinase"/>
</dbReference>
<evidence type="ECO:0000256" key="5">
    <source>
        <dbReference type="ARBA" id="ARBA00022840"/>
    </source>
</evidence>
<dbReference type="InterPro" id="IPR013749">
    <property type="entry name" value="PM/HMP-P_kinase-1"/>
</dbReference>
<keyword evidence="5" id="KW-0067">ATP-binding</keyword>
<evidence type="ECO:0000256" key="3">
    <source>
        <dbReference type="ARBA" id="ARBA00022741"/>
    </source>
</evidence>
<keyword evidence="3" id="KW-0547">Nucleotide-binding</keyword>
<dbReference type="Proteomes" id="UP000632063">
    <property type="component" value="Unassembled WGS sequence"/>
</dbReference>
<evidence type="ECO:0000256" key="1">
    <source>
        <dbReference type="ARBA" id="ARBA00012104"/>
    </source>
</evidence>
<evidence type="ECO:0000313" key="7">
    <source>
        <dbReference type="EMBL" id="MBD8892052.1"/>
    </source>
</evidence>
<dbReference type="CDD" id="cd01173">
    <property type="entry name" value="pyridoxal_pyridoxamine_kinase"/>
    <property type="match status" value="1"/>
</dbReference>
<dbReference type="Gene3D" id="3.40.1190.20">
    <property type="match status" value="1"/>
</dbReference>
<dbReference type="EMBL" id="JACYXI010000006">
    <property type="protein sequence ID" value="MBD8892052.1"/>
    <property type="molecule type" value="Genomic_DNA"/>
</dbReference>
<keyword evidence="4 7" id="KW-0418">Kinase</keyword>
<dbReference type="EC" id="2.7.1.35" evidence="1"/>
<feature type="domain" description="Pyridoxamine kinase/Phosphomethylpyrimidine kinase" evidence="6">
    <location>
        <begin position="91"/>
        <end position="265"/>
    </location>
</feature>
<dbReference type="PANTHER" id="PTHR10534:SF2">
    <property type="entry name" value="PYRIDOXAL KINASE"/>
    <property type="match status" value="1"/>
</dbReference>
<name>A0ABR9CMH7_9HYPH</name>
<evidence type="ECO:0000256" key="4">
    <source>
        <dbReference type="ARBA" id="ARBA00022777"/>
    </source>
</evidence>
<dbReference type="RefSeq" id="WP_192148180.1">
    <property type="nucleotide sequence ID" value="NZ_JACYXI010000006.1"/>
</dbReference>
<reference evidence="8" key="1">
    <citation type="submission" date="2020-09" db="EMBL/GenBank/DDBJ databases">
        <title>The genome sequence of strain Labrenzia suaedae 4C16A.</title>
        <authorList>
            <person name="Liu Y."/>
        </authorList>
    </citation>
    <scope>NUCLEOTIDE SEQUENCE [LARGE SCALE GENOMIC DNA]</scope>
    <source>
        <strain evidence="8">4C16A</strain>
    </source>
</reference>
<dbReference type="SUPFAM" id="SSF53613">
    <property type="entry name" value="Ribokinase-like"/>
    <property type="match status" value="1"/>
</dbReference>
<proteinExistence type="predicted"/>
<sequence length="301" mass="31824">MNQTPAVPGPAKKTILVITSQVVRGGISGRGMVFTLERLGHPVWFLPTVLLPWHPGQGPGTRITPPVQDFAAIAADLAASSKLSEIGGIISGYLGDADQAPAIAGLVKAVKQASPDAVYLCDPVMGDHFSPDRNGLYVPKATAAAIRDKLVPLADIVTPNSFELGWMTDRDITSEMQAVAAARSLGVERVLVTSAPALRRNAISNLLVMRRGAVAAEHAVIANPPKGTGDLMSALFLSRLLDGLPDEEALVRSAGSTFEMVARSVKKGADELLFAEEQMSLGRPMALVSSRRVMEITTQKS</sequence>
<evidence type="ECO:0000259" key="6">
    <source>
        <dbReference type="Pfam" id="PF08543"/>
    </source>
</evidence>
<dbReference type="GO" id="GO:0008478">
    <property type="term" value="F:pyridoxal kinase activity"/>
    <property type="evidence" value="ECO:0007669"/>
    <property type="project" value="UniProtKB-EC"/>
</dbReference>
<gene>
    <name evidence="7" type="primary">pdxY</name>
    <name evidence="7" type="ORF">IG616_10860</name>
</gene>
<evidence type="ECO:0000313" key="8">
    <source>
        <dbReference type="Proteomes" id="UP000632063"/>
    </source>
</evidence>
<keyword evidence="8" id="KW-1185">Reference proteome</keyword>
<reference evidence="7 8" key="2">
    <citation type="journal article" date="2021" name="Int. J. Syst. Evol. Microbiol.">
        <title>Roseibium litorale sp. nov., isolated from a tidal flat sediment and proposal for the reclassification of Labrenzia polysiphoniae as Roseibium polysiphoniae comb. nov.</title>
        <authorList>
            <person name="Liu Y."/>
            <person name="Pei T."/>
            <person name="Du J."/>
            <person name="Chao M."/>
            <person name="Deng M.R."/>
            <person name="Zhu H."/>
        </authorList>
    </citation>
    <scope>NUCLEOTIDE SEQUENCE [LARGE SCALE GENOMIC DNA]</scope>
    <source>
        <strain evidence="7 8">4C16A</strain>
    </source>
</reference>
<comment type="caution">
    <text evidence="7">The sequence shown here is derived from an EMBL/GenBank/DDBJ whole genome shotgun (WGS) entry which is preliminary data.</text>
</comment>
<dbReference type="Pfam" id="PF08543">
    <property type="entry name" value="Phos_pyr_kin"/>
    <property type="match status" value="1"/>
</dbReference>
<dbReference type="InterPro" id="IPR029056">
    <property type="entry name" value="Ribokinase-like"/>
</dbReference>
<evidence type="ECO:0000256" key="2">
    <source>
        <dbReference type="ARBA" id="ARBA00022679"/>
    </source>
</evidence>